<evidence type="ECO:0000313" key="2">
    <source>
        <dbReference type="EMBL" id="GFY54530.1"/>
    </source>
</evidence>
<dbReference type="EMBL" id="BMAV01009912">
    <property type="protein sequence ID" value="GFY54530.1"/>
    <property type="molecule type" value="Genomic_DNA"/>
</dbReference>
<feature type="compositionally biased region" description="Acidic residues" evidence="1">
    <location>
        <begin position="37"/>
        <end position="57"/>
    </location>
</feature>
<organism evidence="2 3">
    <name type="scientific">Trichonephila inaurata madagascariensis</name>
    <dbReference type="NCBI Taxonomy" id="2747483"/>
    <lineage>
        <taxon>Eukaryota</taxon>
        <taxon>Metazoa</taxon>
        <taxon>Ecdysozoa</taxon>
        <taxon>Arthropoda</taxon>
        <taxon>Chelicerata</taxon>
        <taxon>Arachnida</taxon>
        <taxon>Araneae</taxon>
        <taxon>Araneomorphae</taxon>
        <taxon>Entelegynae</taxon>
        <taxon>Araneoidea</taxon>
        <taxon>Nephilidae</taxon>
        <taxon>Trichonephila</taxon>
        <taxon>Trichonephila inaurata</taxon>
    </lineage>
</organism>
<evidence type="ECO:0000313" key="3">
    <source>
        <dbReference type="Proteomes" id="UP000886998"/>
    </source>
</evidence>
<sequence length="106" mass="11830">MANITSIAGPSQPKKRKVNEKLTDVKVLELLEKSDLSDYESPNDEDYGWNSESESEGGSDVAVDTIEISDSDTEDATQQFPAIGKNSLVDWKTGFKLYDKSYIYKN</sequence>
<reference evidence="2" key="1">
    <citation type="submission" date="2020-08" db="EMBL/GenBank/DDBJ databases">
        <title>Multicomponent nature underlies the extraordinary mechanical properties of spider dragline silk.</title>
        <authorList>
            <person name="Kono N."/>
            <person name="Nakamura H."/>
            <person name="Mori M."/>
            <person name="Yoshida Y."/>
            <person name="Ohtoshi R."/>
            <person name="Malay A.D."/>
            <person name="Moran D.A.P."/>
            <person name="Tomita M."/>
            <person name="Numata K."/>
            <person name="Arakawa K."/>
        </authorList>
    </citation>
    <scope>NUCLEOTIDE SEQUENCE</scope>
</reference>
<protein>
    <submittedName>
        <fullName evidence="2">Uncharacterized protein</fullName>
    </submittedName>
</protein>
<dbReference type="AlphaFoldDB" id="A0A8X6XJ06"/>
<feature type="region of interest" description="Disordered" evidence="1">
    <location>
        <begin position="34"/>
        <end position="76"/>
    </location>
</feature>
<evidence type="ECO:0000256" key="1">
    <source>
        <dbReference type="SAM" id="MobiDB-lite"/>
    </source>
</evidence>
<proteinExistence type="predicted"/>
<dbReference type="OrthoDB" id="10355280at2759"/>
<gene>
    <name evidence="2" type="ORF">TNIN_366381</name>
</gene>
<dbReference type="Proteomes" id="UP000886998">
    <property type="component" value="Unassembled WGS sequence"/>
</dbReference>
<comment type="caution">
    <text evidence="2">The sequence shown here is derived from an EMBL/GenBank/DDBJ whole genome shotgun (WGS) entry which is preliminary data.</text>
</comment>
<accession>A0A8X6XJ06</accession>
<keyword evidence="3" id="KW-1185">Reference proteome</keyword>
<name>A0A8X6XJ06_9ARAC</name>